<dbReference type="Proteomes" id="UP000053758">
    <property type="component" value="Unassembled WGS sequence"/>
</dbReference>
<name>A0A081CBW5_PSEA2</name>
<dbReference type="GeneID" id="26303256"/>
<dbReference type="RefSeq" id="XP_014657801.1">
    <property type="nucleotide sequence ID" value="XM_014802315.1"/>
</dbReference>
<dbReference type="EMBL" id="DF830071">
    <property type="protein sequence ID" value="GAK64161.1"/>
    <property type="molecule type" value="Genomic_DNA"/>
</dbReference>
<dbReference type="PANTHER" id="PTHR45615:SF80">
    <property type="entry name" value="GRIP DOMAIN-CONTAINING PROTEIN"/>
    <property type="match status" value="1"/>
</dbReference>
<dbReference type="AlphaFoldDB" id="A0A081CBW5"/>
<dbReference type="OrthoDB" id="6088208at2759"/>
<protein>
    <submittedName>
        <fullName evidence="1">Uncharacterized protein</fullName>
    </submittedName>
</protein>
<dbReference type="HOGENOM" id="CLU_016545_0_0_1"/>
<sequence length="861" mass="90205">MAVATDPSKAGGSSSQDSVLSSVPFRDSSVPRSRKVAATTAMQPPVASSSHASSSHTSRTAPGLAYSTWLVLDADDSARPFLSALQAKAAGPSIVPSGAVSPAARSAEKLTELTNTSTAAAAQAARKASASSHVRVRASKFDAANAEAKDGVNGLDKDRRASLQHAASHAGASASITGSIGRRSFMSRLRGAGGSVSSASVFQAQGQQGAEDAASVSASGSWSIVDTPAPIKEEGQDASAARKVVFAFSSMATSSAVQQASGLVARCSAMLSLSPEDQIVEQVHPDRVDATSTAALVQTHRAEAIYIGSAQSSTSSTQLYAFLQAIVDASSAPVKFIAVEPVTVRRLSAEQAAALFDAARTRRVQLSLPPRWTVMGRTDLDETLQALELLHEVEAEQARSAQSVGDNEEADVSGNFDVSLSNIPTGMSSDKLDESAELETVKAQVAQLERDLQNKDRRIAELVRQAEALTAENKAAKAASELASIPATAAAAEEATAVSKADTSAPAPPATISASAVAAGTSAELLKPAEEQAPTTSHTPVRTPTARQLNSNAAATPMSTPVASSSRNLAAAVGSNTSSPHGAVAGALGAAAAITGSPGSPSGGARSSGKVIATLTAELSETRAILEATRAALATVRTQSAAYQAQADEMRGTLSRARLENDSSVGILARKDRQIVEALERARKAEAEAKELGRAGREWGTRVREVEDELGKERIKRSRAEQAYDALSSEWKSARERLRAEVDELRTTHTDQVQALAKEYDTLLAFKTRLQDHANITIETGNADFGAHALVKDLERVNTDMQTYLSTQVHPLVDRMAKLEQRENQDIVDRITMLTDELTRIKTLMRRGDITSPDQIPPSTL</sequence>
<gene>
    <name evidence="1" type="ORF">PAN0_004d2371</name>
</gene>
<accession>A0A081CBW5</accession>
<keyword evidence="2" id="KW-1185">Reference proteome</keyword>
<dbReference type="PANTHER" id="PTHR45615">
    <property type="entry name" value="MYOSIN HEAVY CHAIN, NON-MUSCLE"/>
    <property type="match status" value="1"/>
</dbReference>
<proteinExistence type="predicted"/>
<reference evidence="2" key="1">
    <citation type="journal article" date="2014" name="Genome Announc.">
        <title>Draft Genome Sequence of the Yeast Pseudozyma antarctica Type Strain JCM10317, a Producer of the Glycolipid Biosurfactants, Mannosylerythritol Lipids.</title>
        <authorList>
            <person name="Saika A."/>
            <person name="Koike H."/>
            <person name="Hori T."/>
            <person name="Fukuoka T."/>
            <person name="Sato S."/>
            <person name="Habe H."/>
            <person name="Kitamoto D."/>
            <person name="Morita T."/>
        </authorList>
    </citation>
    <scope>NUCLEOTIDE SEQUENCE [LARGE SCALE GENOMIC DNA]</scope>
    <source>
        <strain evidence="2">JCM 10317</strain>
    </source>
</reference>
<evidence type="ECO:0000313" key="2">
    <source>
        <dbReference type="Proteomes" id="UP000053758"/>
    </source>
</evidence>
<evidence type="ECO:0000313" key="1">
    <source>
        <dbReference type="EMBL" id="GAK64161.1"/>
    </source>
</evidence>
<organism evidence="1 2">
    <name type="scientific">Pseudozyma antarctica</name>
    <name type="common">Yeast</name>
    <name type="synonym">Candida antarctica</name>
    <dbReference type="NCBI Taxonomy" id="84753"/>
    <lineage>
        <taxon>Eukaryota</taxon>
        <taxon>Fungi</taxon>
        <taxon>Dikarya</taxon>
        <taxon>Basidiomycota</taxon>
        <taxon>Ustilaginomycotina</taxon>
        <taxon>Ustilaginomycetes</taxon>
        <taxon>Ustilaginales</taxon>
        <taxon>Ustilaginaceae</taxon>
        <taxon>Moesziomyces</taxon>
    </lineage>
</organism>